<dbReference type="GO" id="GO:0003700">
    <property type="term" value="F:DNA-binding transcription factor activity"/>
    <property type="evidence" value="ECO:0007669"/>
    <property type="project" value="InterPro"/>
</dbReference>
<dbReference type="PATRIC" id="fig|1423718.3.peg.312"/>
<organism evidence="6 7">
    <name type="scientific">Ligilactobacillus agilis DSM 20509</name>
    <dbReference type="NCBI Taxonomy" id="1423718"/>
    <lineage>
        <taxon>Bacteria</taxon>
        <taxon>Bacillati</taxon>
        <taxon>Bacillota</taxon>
        <taxon>Bacilli</taxon>
        <taxon>Lactobacillales</taxon>
        <taxon>Lactobacillaceae</taxon>
        <taxon>Ligilactobacillus</taxon>
    </lineage>
</organism>
<dbReference type="RefSeq" id="WP_056976971.1">
    <property type="nucleotide sequence ID" value="NZ_AYYP01000060.1"/>
</dbReference>
<dbReference type="Pfam" id="PF00126">
    <property type="entry name" value="HTH_1"/>
    <property type="match status" value="1"/>
</dbReference>
<protein>
    <submittedName>
        <fullName evidence="6">Transcriptional regulator, lysr substrate binding protein</fullName>
    </submittedName>
</protein>
<dbReference type="PROSITE" id="PS50931">
    <property type="entry name" value="HTH_LYSR"/>
    <property type="match status" value="1"/>
</dbReference>
<keyword evidence="2" id="KW-0805">Transcription regulation</keyword>
<keyword evidence="4" id="KW-0804">Transcription</keyword>
<sequence>MLEQKYLTFIKVAQLGSYTKAAKQLFISQPAVSQQLTSLENELGVKLFTYHNRQLKLTCEGEKLLTYVQSLKVQTDKFVTNLHHPSSLQTSLAIATTMSLANEITPNIIAKIQANNTFTKLNCKIANTKLCLESVQAGKVDFALIEGNFPKEKFSSHIITEEKFIPVCSPLLGLNAKQTYRFSDLLDYPIIYREAGSGSYNIFKTILASRNITPSDFKFNYQVGSPTAIKALLLKGLGISFIYQTVAKQELATKQLIPLKIENLNITHPIYLVYSKNSYFAKDYLNILGL</sequence>
<dbReference type="PRINTS" id="PR00039">
    <property type="entry name" value="HTHLYSR"/>
</dbReference>
<evidence type="ECO:0000256" key="1">
    <source>
        <dbReference type="ARBA" id="ARBA00009437"/>
    </source>
</evidence>
<evidence type="ECO:0000256" key="2">
    <source>
        <dbReference type="ARBA" id="ARBA00023015"/>
    </source>
</evidence>
<dbReference type="AlphaFoldDB" id="A0A0R2AKI1"/>
<evidence type="ECO:0000256" key="3">
    <source>
        <dbReference type="ARBA" id="ARBA00023125"/>
    </source>
</evidence>
<dbReference type="EMBL" id="AYYP01000060">
    <property type="protein sequence ID" value="KRM63516.1"/>
    <property type="molecule type" value="Genomic_DNA"/>
</dbReference>
<proteinExistence type="inferred from homology"/>
<reference evidence="6 7" key="1">
    <citation type="journal article" date="2015" name="Genome Announc.">
        <title>Expanding the biotechnology potential of lactobacilli through comparative genomics of 213 strains and associated genera.</title>
        <authorList>
            <person name="Sun Z."/>
            <person name="Harris H.M."/>
            <person name="McCann A."/>
            <person name="Guo C."/>
            <person name="Argimon S."/>
            <person name="Zhang W."/>
            <person name="Yang X."/>
            <person name="Jeffery I.B."/>
            <person name="Cooney J.C."/>
            <person name="Kagawa T.F."/>
            <person name="Liu W."/>
            <person name="Song Y."/>
            <person name="Salvetti E."/>
            <person name="Wrobel A."/>
            <person name="Rasinkangas P."/>
            <person name="Parkhill J."/>
            <person name="Rea M.C."/>
            <person name="O'Sullivan O."/>
            <person name="Ritari J."/>
            <person name="Douillard F.P."/>
            <person name="Paul Ross R."/>
            <person name="Yang R."/>
            <person name="Briner A.E."/>
            <person name="Felis G.E."/>
            <person name="de Vos W.M."/>
            <person name="Barrangou R."/>
            <person name="Klaenhammer T.R."/>
            <person name="Caufield P.W."/>
            <person name="Cui Y."/>
            <person name="Zhang H."/>
            <person name="O'Toole P.W."/>
        </authorList>
    </citation>
    <scope>NUCLEOTIDE SEQUENCE [LARGE SCALE GENOMIC DNA]</scope>
    <source>
        <strain evidence="6 7">DSM 20509</strain>
    </source>
</reference>
<keyword evidence="3" id="KW-0238">DNA-binding</keyword>
<dbReference type="Gene3D" id="3.40.190.10">
    <property type="entry name" value="Periplasmic binding protein-like II"/>
    <property type="match status" value="2"/>
</dbReference>
<name>A0A0R2AKI1_9LACO</name>
<feature type="domain" description="HTH lysR-type" evidence="5">
    <location>
        <begin position="1"/>
        <end position="58"/>
    </location>
</feature>
<dbReference type="SUPFAM" id="SSF46785">
    <property type="entry name" value="Winged helix' DNA-binding domain"/>
    <property type="match status" value="1"/>
</dbReference>
<dbReference type="InterPro" id="IPR036388">
    <property type="entry name" value="WH-like_DNA-bd_sf"/>
</dbReference>
<dbReference type="GO" id="GO:0000976">
    <property type="term" value="F:transcription cis-regulatory region binding"/>
    <property type="evidence" value="ECO:0007669"/>
    <property type="project" value="TreeGrafter"/>
</dbReference>
<evidence type="ECO:0000259" key="5">
    <source>
        <dbReference type="PROSITE" id="PS50931"/>
    </source>
</evidence>
<dbReference type="InterPro" id="IPR000847">
    <property type="entry name" value="LysR_HTH_N"/>
</dbReference>
<dbReference type="Gene3D" id="1.10.10.10">
    <property type="entry name" value="Winged helix-like DNA-binding domain superfamily/Winged helix DNA-binding domain"/>
    <property type="match status" value="1"/>
</dbReference>
<dbReference type="PANTHER" id="PTHR30126">
    <property type="entry name" value="HTH-TYPE TRANSCRIPTIONAL REGULATOR"/>
    <property type="match status" value="1"/>
</dbReference>
<dbReference type="Pfam" id="PF03466">
    <property type="entry name" value="LysR_substrate"/>
    <property type="match status" value="1"/>
</dbReference>
<evidence type="ECO:0000313" key="7">
    <source>
        <dbReference type="Proteomes" id="UP000051008"/>
    </source>
</evidence>
<comment type="similarity">
    <text evidence="1">Belongs to the LysR transcriptional regulatory family.</text>
</comment>
<keyword evidence="7" id="KW-1185">Reference proteome</keyword>
<dbReference type="InterPro" id="IPR036390">
    <property type="entry name" value="WH_DNA-bd_sf"/>
</dbReference>
<gene>
    <name evidence="6" type="ORF">FC14_GL000296</name>
</gene>
<dbReference type="InterPro" id="IPR005119">
    <property type="entry name" value="LysR_subst-bd"/>
</dbReference>
<accession>A0A0R2AKI1</accession>
<dbReference type="PANTHER" id="PTHR30126:SF40">
    <property type="entry name" value="HTH-TYPE TRANSCRIPTIONAL REGULATOR GLTR"/>
    <property type="match status" value="1"/>
</dbReference>
<dbReference type="Proteomes" id="UP000051008">
    <property type="component" value="Unassembled WGS sequence"/>
</dbReference>
<evidence type="ECO:0000313" key="6">
    <source>
        <dbReference type="EMBL" id="KRM63516.1"/>
    </source>
</evidence>
<evidence type="ECO:0000256" key="4">
    <source>
        <dbReference type="ARBA" id="ARBA00023163"/>
    </source>
</evidence>
<dbReference type="FunFam" id="1.10.10.10:FF:000001">
    <property type="entry name" value="LysR family transcriptional regulator"/>
    <property type="match status" value="1"/>
</dbReference>
<dbReference type="OrthoDB" id="9785745at2"/>
<comment type="caution">
    <text evidence="6">The sequence shown here is derived from an EMBL/GenBank/DDBJ whole genome shotgun (WGS) entry which is preliminary data.</text>
</comment>
<dbReference type="SUPFAM" id="SSF53850">
    <property type="entry name" value="Periplasmic binding protein-like II"/>
    <property type="match status" value="1"/>
</dbReference>